<dbReference type="Proteomes" id="UP000220914">
    <property type="component" value="Unassembled WGS sequence"/>
</dbReference>
<evidence type="ECO:0000313" key="6">
    <source>
        <dbReference type="Proteomes" id="UP000220914"/>
    </source>
</evidence>
<protein>
    <recommendedName>
        <fullName evidence="3">Septum formation-related domain-containing protein</fullName>
    </recommendedName>
</protein>
<dbReference type="RefSeq" id="WP_097940520.1">
    <property type="nucleotide sequence ID" value="NZ_BLKS01000001.1"/>
</dbReference>
<dbReference type="EMBL" id="PDCP01000020">
    <property type="protein sequence ID" value="PEG38378.1"/>
    <property type="molecule type" value="Genomic_DNA"/>
</dbReference>
<reference evidence="4 7" key="2">
    <citation type="journal article" date="2019" name="Emerg. Microbes Infect.">
        <title>Comprehensive subspecies identification of 175 nontuberculous mycobacteria species based on 7547 genomic profiles.</title>
        <authorList>
            <person name="Matsumoto Y."/>
            <person name="Kinjo T."/>
            <person name="Motooka D."/>
            <person name="Nabeya D."/>
            <person name="Jung N."/>
            <person name="Uechi K."/>
            <person name="Horii T."/>
            <person name="Iida T."/>
            <person name="Fujita J."/>
            <person name="Nakamura S."/>
        </authorList>
    </citation>
    <scope>NUCLEOTIDE SEQUENCE [LARGE SCALE GENOMIC DNA]</scope>
    <source>
        <strain evidence="4 7">JCM 6377</strain>
    </source>
</reference>
<dbReference type="Pfam" id="PF13845">
    <property type="entry name" value="Septum_form"/>
    <property type="match status" value="1"/>
</dbReference>
<reference evidence="5 6" key="1">
    <citation type="submission" date="2017-10" db="EMBL/GenBank/DDBJ databases">
        <title>The new phylogeny of genus Mycobacterium.</title>
        <authorList>
            <person name="Tortoli E."/>
            <person name="Trovato A."/>
            <person name="Cirillo D.M."/>
        </authorList>
    </citation>
    <scope>NUCLEOTIDE SEQUENCE [LARGE SCALE GENOMIC DNA]</scope>
    <source>
        <strain evidence="5 6">CCUG37673</strain>
    </source>
</reference>
<dbReference type="OrthoDB" id="4266126at2"/>
<feature type="region of interest" description="Disordered" evidence="1">
    <location>
        <begin position="329"/>
        <end position="514"/>
    </location>
</feature>
<keyword evidence="2" id="KW-0812">Transmembrane</keyword>
<dbReference type="AlphaFoldDB" id="A0A2A7N4L2"/>
<keyword evidence="2" id="KW-0472">Membrane</keyword>
<dbReference type="Proteomes" id="UP000465302">
    <property type="component" value="Unassembled WGS sequence"/>
</dbReference>
<sequence>MERMLDAPEQAEAPADEADHPARKVMWWRSLHATSTRRALLLTALGGLLIAGILTAIPAGPGGPGLPPNAIALGLRGAETFSKANAGNCLNWPDGNPDGAQVVDCKDEHRFEVAEIVDMRTFPGSEYGPDAAPPSPARIQQISQEQCQLAVRRYLGEKFDPNSKFTISMMWSGDKAWKQNGERRMLCGLQLPGPNNTQLPFKGKVAEIDQSKVWPAGTCLGIDPATNQPTDIPVDCATPHAMEVTGAVNVAAKFPGGLPPEPEQDKFIKDECTRLTDEYLAPIQLRSTTLTLIYSTISLPSWSAGSHQVSCSIGATLGNGGWSTLLNSAKGPLQINGQPPVPPPDIPEERLNFPPIPMPDVSSSGQTSTYDQSDSSSNSSSGSQTTQHGQQAGTTNHGGQSTSATQAPEEPGNTFLNGAPPGEAPPPPGDVPPPPGDVPPPPGDVPPPPGDVPPPPPGAPPAPFAGPPPAPAAPPPPVEQAPPPPVPGPPPPEAAPPAPAPPPGEPVVPPPPGP</sequence>
<evidence type="ECO:0000256" key="1">
    <source>
        <dbReference type="SAM" id="MobiDB-lite"/>
    </source>
</evidence>
<name>A0A2A7N4L2_MYCAG</name>
<evidence type="ECO:0000313" key="4">
    <source>
        <dbReference type="EMBL" id="GFG53815.1"/>
    </source>
</evidence>
<accession>A0A2A7N4L2</accession>
<organism evidence="5 6">
    <name type="scientific">Mycolicibacterium agri</name>
    <name type="common">Mycobacterium agri</name>
    <dbReference type="NCBI Taxonomy" id="36811"/>
    <lineage>
        <taxon>Bacteria</taxon>
        <taxon>Bacillati</taxon>
        <taxon>Actinomycetota</taxon>
        <taxon>Actinomycetes</taxon>
        <taxon>Mycobacteriales</taxon>
        <taxon>Mycobacteriaceae</taxon>
        <taxon>Mycolicibacterium</taxon>
    </lineage>
</organism>
<reference evidence="4" key="3">
    <citation type="submission" date="2020-02" db="EMBL/GenBank/DDBJ databases">
        <authorList>
            <person name="Matsumoto Y."/>
            <person name="Motooka D."/>
            <person name="Nakamura S."/>
        </authorList>
    </citation>
    <scope>NUCLEOTIDE SEQUENCE</scope>
    <source>
        <strain evidence="4">JCM 6377</strain>
    </source>
</reference>
<keyword evidence="2" id="KW-1133">Transmembrane helix</keyword>
<feature type="compositionally biased region" description="Pro residues" evidence="1">
    <location>
        <begin position="422"/>
        <end position="514"/>
    </location>
</feature>
<evidence type="ECO:0000256" key="2">
    <source>
        <dbReference type="SAM" id="Phobius"/>
    </source>
</evidence>
<feature type="transmembrane region" description="Helical" evidence="2">
    <location>
        <begin position="39"/>
        <end position="59"/>
    </location>
</feature>
<gene>
    <name evidence="5" type="ORF">CQY20_13100</name>
    <name evidence="4" type="ORF">MAGR_52560</name>
</gene>
<feature type="domain" description="Septum formation-related" evidence="3">
    <location>
        <begin position="86"/>
        <end position="311"/>
    </location>
</feature>
<proteinExistence type="predicted"/>
<dbReference type="EMBL" id="BLKS01000001">
    <property type="protein sequence ID" value="GFG53815.1"/>
    <property type="molecule type" value="Genomic_DNA"/>
</dbReference>
<feature type="compositionally biased region" description="Low complexity" evidence="1">
    <location>
        <begin position="362"/>
        <end position="400"/>
    </location>
</feature>
<evidence type="ECO:0000259" key="3">
    <source>
        <dbReference type="Pfam" id="PF13845"/>
    </source>
</evidence>
<evidence type="ECO:0000313" key="7">
    <source>
        <dbReference type="Proteomes" id="UP000465302"/>
    </source>
</evidence>
<keyword evidence="6" id="KW-1185">Reference proteome</keyword>
<evidence type="ECO:0000313" key="5">
    <source>
        <dbReference type="EMBL" id="PEG38378.1"/>
    </source>
</evidence>
<comment type="caution">
    <text evidence="5">The sequence shown here is derived from an EMBL/GenBank/DDBJ whole genome shotgun (WGS) entry which is preliminary data.</text>
</comment>
<dbReference type="InterPro" id="IPR026004">
    <property type="entry name" value="Septum_form"/>
</dbReference>